<evidence type="ECO:0000313" key="7">
    <source>
        <dbReference type="Proteomes" id="UP001165427"/>
    </source>
</evidence>
<evidence type="ECO:0000256" key="4">
    <source>
        <dbReference type="PROSITE-ProRule" id="PRU00169"/>
    </source>
</evidence>
<comment type="caution">
    <text evidence="6">The sequence shown here is derived from an EMBL/GenBank/DDBJ whole genome shotgun (WGS) entry which is preliminary data.</text>
</comment>
<dbReference type="PANTHER" id="PTHR44591">
    <property type="entry name" value="STRESS RESPONSE REGULATOR PROTEIN 1"/>
    <property type="match status" value="1"/>
</dbReference>
<dbReference type="PANTHER" id="PTHR44591:SF3">
    <property type="entry name" value="RESPONSE REGULATORY DOMAIN-CONTAINING PROTEIN"/>
    <property type="match status" value="1"/>
</dbReference>
<protein>
    <recommendedName>
        <fullName evidence="2">histidine kinase</fullName>
        <ecNumber evidence="2">2.7.13.3</ecNumber>
    </recommendedName>
</protein>
<proteinExistence type="predicted"/>
<dbReference type="AlphaFoldDB" id="A0AA41R4M2"/>
<dbReference type="InterPro" id="IPR050595">
    <property type="entry name" value="Bact_response_regulator"/>
</dbReference>
<gene>
    <name evidence="6" type="ORF">MRX98_19515</name>
</gene>
<dbReference type="RefSeq" id="WP_246914096.1">
    <property type="nucleotide sequence ID" value="NZ_JALJRB010000033.1"/>
</dbReference>
<evidence type="ECO:0000256" key="1">
    <source>
        <dbReference type="ARBA" id="ARBA00000085"/>
    </source>
</evidence>
<dbReference type="CDD" id="cd00082">
    <property type="entry name" value="HisKA"/>
    <property type="match status" value="1"/>
</dbReference>
<dbReference type="Gene3D" id="3.40.50.2300">
    <property type="match status" value="1"/>
</dbReference>
<comment type="catalytic activity">
    <reaction evidence="1">
        <text>ATP + protein L-histidine = ADP + protein N-phospho-L-histidine.</text>
        <dbReference type="EC" id="2.7.13.3"/>
    </reaction>
</comment>
<name>A0AA41R4M2_9BACT</name>
<dbReference type="Gene3D" id="1.10.287.130">
    <property type="match status" value="1"/>
</dbReference>
<dbReference type="SUPFAM" id="SSF47384">
    <property type="entry name" value="Homodimeric domain of signal transducing histidine kinase"/>
    <property type="match status" value="1"/>
</dbReference>
<dbReference type="Pfam" id="PF00072">
    <property type="entry name" value="Response_reg"/>
    <property type="match status" value="1"/>
</dbReference>
<dbReference type="PROSITE" id="PS50110">
    <property type="entry name" value="RESPONSE_REGULATORY"/>
    <property type="match status" value="1"/>
</dbReference>
<dbReference type="InterPro" id="IPR036097">
    <property type="entry name" value="HisK_dim/P_sf"/>
</dbReference>
<dbReference type="EMBL" id="JALJRB010000033">
    <property type="protein sequence ID" value="MCJ8502774.1"/>
    <property type="molecule type" value="Genomic_DNA"/>
</dbReference>
<dbReference type="Pfam" id="PF00512">
    <property type="entry name" value="HisKA"/>
    <property type="match status" value="1"/>
</dbReference>
<accession>A0AA41R4M2</accession>
<keyword evidence="7" id="KW-1185">Reference proteome</keyword>
<organism evidence="6 7">
    <name type="scientific">Desulfatitalea alkaliphila</name>
    <dbReference type="NCBI Taxonomy" id="2929485"/>
    <lineage>
        <taxon>Bacteria</taxon>
        <taxon>Pseudomonadati</taxon>
        <taxon>Thermodesulfobacteriota</taxon>
        <taxon>Desulfobacteria</taxon>
        <taxon>Desulfobacterales</taxon>
        <taxon>Desulfosarcinaceae</taxon>
        <taxon>Desulfatitalea</taxon>
    </lineage>
</organism>
<dbReference type="Proteomes" id="UP001165427">
    <property type="component" value="Unassembled WGS sequence"/>
</dbReference>
<keyword evidence="3 4" id="KW-0597">Phosphoprotein</keyword>
<evidence type="ECO:0000313" key="6">
    <source>
        <dbReference type="EMBL" id="MCJ8502774.1"/>
    </source>
</evidence>
<evidence type="ECO:0000259" key="5">
    <source>
        <dbReference type="PROSITE" id="PS50110"/>
    </source>
</evidence>
<dbReference type="EC" id="2.7.13.3" evidence="2"/>
<feature type="domain" description="Response regulatory" evidence="5">
    <location>
        <begin position="19"/>
        <end position="135"/>
    </location>
</feature>
<dbReference type="InterPro" id="IPR001789">
    <property type="entry name" value="Sig_transdc_resp-reg_receiver"/>
</dbReference>
<dbReference type="SUPFAM" id="SSF52172">
    <property type="entry name" value="CheY-like"/>
    <property type="match status" value="1"/>
</dbReference>
<dbReference type="InterPro" id="IPR003661">
    <property type="entry name" value="HisK_dim/P_dom"/>
</dbReference>
<dbReference type="InterPro" id="IPR011006">
    <property type="entry name" value="CheY-like_superfamily"/>
</dbReference>
<dbReference type="SMART" id="SM00448">
    <property type="entry name" value="REC"/>
    <property type="match status" value="1"/>
</dbReference>
<sequence>MAIGRIHEDQAVGNRLPATVLVAEDDRISSQFIQAMLVEAGYGVRGVSDGEQCLVVAGEMQPDVILLDVVMPRLDGIQACRRLKEREVLRHIPVIFVTGSTDDETLQAAFAAGGSDYVRKPVGRVELLARVGSALTQRRAIQKLKEEQKLQGMLETAGGLCHELNQPLQYVLGLVQVLMMDLDPAELAYAQLNTIRAQVEQMGEMTRKLADITCLKTRKYVGDVEIVDLSQSILHSRCGSKDNDP</sequence>
<reference evidence="6" key="1">
    <citation type="submission" date="2022-04" db="EMBL/GenBank/DDBJ databases">
        <title>Desulfatitalea alkaliphila sp. nov., a novel anaerobic sulfate-reducing bacterium isolated from terrestrial mud volcano, Taman Peninsula, Russia.</title>
        <authorList>
            <person name="Khomyakova M.A."/>
            <person name="Merkel A.Y."/>
            <person name="Slobodkin A.I."/>
        </authorList>
    </citation>
    <scope>NUCLEOTIDE SEQUENCE</scope>
    <source>
        <strain evidence="6">M08but</strain>
    </source>
</reference>
<feature type="modified residue" description="4-aspartylphosphate" evidence="4">
    <location>
        <position position="68"/>
    </location>
</feature>
<evidence type="ECO:0000256" key="3">
    <source>
        <dbReference type="ARBA" id="ARBA00022553"/>
    </source>
</evidence>
<evidence type="ECO:0000256" key="2">
    <source>
        <dbReference type="ARBA" id="ARBA00012438"/>
    </source>
</evidence>
<dbReference type="GO" id="GO:0000155">
    <property type="term" value="F:phosphorelay sensor kinase activity"/>
    <property type="evidence" value="ECO:0007669"/>
    <property type="project" value="InterPro"/>
</dbReference>